<name>A0A5B6VWR0_9ROSI</name>
<dbReference type="EMBL" id="SMMG02000005">
    <property type="protein sequence ID" value="KAA3473680.1"/>
    <property type="molecule type" value="Genomic_DNA"/>
</dbReference>
<evidence type="ECO:0000259" key="2">
    <source>
        <dbReference type="Pfam" id="PF17919"/>
    </source>
</evidence>
<evidence type="ECO:0000313" key="3">
    <source>
        <dbReference type="EMBL" id="KAA3473680.1"/>
    </source>
</evidence>
<dbReference type="Gene3D" id="3.10.10.10">
    <property type="entry name" value="HIV Type 1 Reverse Transcriptase, subunit A, domain 1"/>
    <property type="match status" value="1"/>
</dbReference>
<dbReference type="PANTHER" id="PTHR37984:SF5">
    <property type="entry name" value="PROTEIN NYNRIN-LIKE"/>
    <property type="match status" value="1"/>
</dbReference>
<organism evidence="3 4">
    <name type="scientific">Gossypium australe</name>
    <dbReference type="NCBI Taxonomy" id="47621"/>
    <lineage>
        <taxon>Eukaryota</taxon>
        <taxon>Viridiplantae</taxon>
        <taxon>Streptophyta</taxon>
        <taxon>Embryophyta</taxon>
        <taxon>Tracheophyta</taxon>
        <taxon>Spermatophyta</taxon>
        <taxon>Magnoliopsida</taxon>
        <taxon>eudicotyledons</taxon>
        <taxon>Gunneridae</taxon>
        <taxon>Pentapetalae</taxon>
        <taxon>rosids</taxon>
        <taxon>malvids</taxon>
        <taxon>Malvales</taxon>
        <taxon>Malvaceae</taxon>
        <taxon>Malvoideae</taxon>
        <taxon>Gossypium</taxon>
    </lineage>
</organism>
<accession>A0A5B6VWR0</accession>
<dbReference type="InterPro" id="IPR050951">
    <property type="entry name" value="Retrovirus_Pol_polyprotein"/>
</dbReference>
<gene>
    <name evidence="3" type="ORF">EPI10_024041</name>
</gene>
<dbReference type="InterPro" id="IPR043502">
    <property type="entry name" value="DNA/RNA_pol_sf"/>
</dbReference>
<feature type="domain" description="Reverse transcriptase/retrotransposon-derived protein RNase H-like" evidence="2">
    <location>
        <begin position="262"/>
        <end position="335"/>
    </location>
</feature>
<dbReference type="PANTHER" id="PTHR37984">
    <property type="entry name" value="PROTEIN CBG26694"/>
    <property type="match status" value="1"/>
</dbReference>
<dbReference type="OrthoDB" id="6761011at2759"/>
<keyword evidence="4" id="KW-1185">Reference proteome</keyword>
<comment type="caution">
    <text evidence="3">The sequence shown here is derived from an EMBL/GenBank/DDBJ whole genome shotgun (WGS) entry which is preliminary data.</text>
</comment>
<evidence type="ECO:0000256" key="1">
    <source>
        <dbReference type="ARBA" id="ARBA00023268"/>
    </source>
</evidence>
<dbReference type="AlphaFoldDB" id="A0A5B6VWR0"/>
<dbReference type="InterPro" id="IPR041577">
    <property type="entry name" value="RT_RNaseH_2"/>
</dbReference>
<dbReference type="Gene3D" id="3.30.70.270">
    <property type="match status" value="2"/>
</dbReference>
<dbReference type="CDD" id="cd01647">
    <property type="entry name" value="RT_LTR"/>
    <property type="match status" value="1"/>
</dbReference>
<protein>
    <submittedName>
        <fullName evidence="3">DNA/RNA polymerases superfamily protein</fullName>
    </submittedName>
</protein>
<dbReference type="Proteomes" id="UP000325315">
    <property type="component" value="Unassembled WGS sequence"/>
</dbReference>
<dbReference type="Pfam" id="PF17919">
    <property type="entry name" value="RT_RNaseH_2"/>
    <property type="match status" value="1"/>
</dbReference>
<sequence>MSIICEFSDVFPEELPGLPPIREVEIGIDLLPGMILISIAPYRMAPTKLKELKGFARTSFSHWGAPILFVKKKDDTMRMCIDYRQLNKVTIKNKYSLPRIDDLFDQLKGAALRVKDSDIPKTTFRTRYEHYEFLVMPFGLTNAPAVFMDLMNRIFRPMKLNMLNIWELCCKLCEKRNYMQNLAKCEFWLPEVSFLRHNVSASRIRVDPSKISAILEWKPPKNVSEVRSFLGLASYYRQFVKGFLLIATPLTRLLQKDVRYEWSDKCQKSFDQLKTLFTEAPILLQPELGKEFVIYSDASLNGLGCVLMQEGKFIAYASRQLKLHEKNYPTRRASCDCIRIKDLASLSFW</sequence>
<dbReference type="GO" id="GO:0003824">
    <property type="term" value="F:catalytic activity"/>
    <property type="evidence" value="ECO:0007669"/>
    <property type="project" value="UniProtKB-KW"/>
</dbReference>
<dbReference type="SUPFAM" id="SSF56672">
    <property type="entry name" value="DNA/RNA polymerases"/>
    <property type="match status" value="1"/>
</dbReference>
<reference evidence="4" key="1">
    <citation type="journal article" date="2019" name="Plant Biotechnol. J.">
        <title>Genome sequencing of the Australian wild diploid species Gossypium australe highlights disease resistance and delayed gland morphogenesis.</title>
        <authorList>
            <person name="Cai Y."/>
            <person name="Cai X."/>
            <person name="Wang Q."/>
            <person name="Wang P."/>
            <person name="Zhang Y."/>
            <person name="Cai C."/>
            <person name="Xu Y."/>
            <person name="Wang K."/>
            <person name="Zhou Z."/>
            <person name="Wang C."/>
            <person name="Geng S."/>
            <person name="Li B."/>
            <person name="Dong Q."/>
            <person name="Hou Y."/>
            <person name="Wang H."/>
            <person name="Ai P."/>
            <person name="Liu Z."/>
            <person name="Yi F."/>
            <person name="Sun M."/>
            <person name="An G."/>
            <person name="Cheng J."/>
            <person name="Zhang Y."/>
            <person name="Shi Q."/>
            <person name="Xie Y."/>
            <person name="Shi X."/>
            <person name="Chang Y."/>
            <person name="Huang F."/>
            <person name="Chen Y."/>
            <person name="Hong S."/>
            <person name="Mi L."/>
            <person name="Sun Q."/>
            <person name="Zhang L."/>
            <person name="Zhou B."/>
            <person name="Peng R."/>
            <person name="Zhang X."/>
            <person name="Liu F."/>
        </authorList>
    </citation>
    <scope>NUCLEOTIDE SEQUENCE [LARGE SCALE GENOMIC DNA]</scope>
    <source>
        <strain evidence="4">cv. PA1801</strain>
    </source>
</reference>
<proteinExistence type="predicted"/>
<dbReference type="InterPro" id="IPR043128">
    <property type="entry name" value="Rev_trsase/Diguanyl_cyclase"/>
</dbReference>
<evidence type="ECO:0000313" key="4">
    <source>
        <dbReference type="Proteomes" id="UP000325315"/>
    </source>
</evidence>
<keyword evidence="1" id="KW-0511">Multifunctional enzyme</keyword>
<dbReference type="FunFam" id="3.30.70.270:FF:000020">
    <property type="entry name" value="Transposon Tf2-6 polyprotein-like Protein"/>
    <property type="match status" value="1"/>
</dbReference>